<dbReference type="InterPro" id="IPR014942">
    <property type="entry name" value="AbiEii"/>
</dbReference>
<proteinExistence type="predicted"/>
<dbReference type="Gene3D" id="3.10.450.620">
    <property type="entry name" value="JHP933, nucleotidyltransferase-like core domain"/>
    <property type="match status" value="1"/>
</dbReference>
<dbReference type="EMBL" id="AUZZ01002383">
    <property type="protein sequence ID" value="EQD60678.1"/>
    <property type="molecule type" value="Genomic_DNA"/>
</dbReference>
<dbReference type="Pfam" id="PF08843">
    <property type="entry name" value="AbiEii"/>
    <property type="match status" value="1"/>
</dbReference>
<reference evidence="1" key="1">
    <citation type="submission" date="2013-08" db="EMBL/GenBank/DDBJ databases">
        <authorList>
            <person name="Mendez C."/>
            <person name="Richter M."/>
            <person name="Ferrer M."/>
            <person name="Sanchez J."/>
        </authorList>
    </citation>
    <scope>NUCLEOTIDE SEQUENCE</scope>
</reference>
<dbReference type="AlphaFoldDB" id="T1AWF5"/>
<comment type="caution">
    <text evidence="1">The sequence shown here is derived from an EMBL/GenBank/DDBJ whole genome shotgun (WGS) entry which is preliminary data.</text>
</comment>
<organism evidence="1">
    <name type="scientific">mine drainage metagenome</name>
    <dbReference type="NCBI Taxonomy" id="410659"/>
    <lineage>
        <taxon>unclassified sequences</taxon>
        <taxon>metagenomes</taxon>
        <taxon>ecological metagenomes</taxon>
    </lineage>
</organism>
<reference evidence="1" key="2">
    <citation type="journal article" date="2014" name="ISME J.">
        <title>Microbial stratification in low pH oxic and suboxic macroscopic growths along an acid mine drainage.</title>
        <authorList>
            <person name="Mendez-Garcia C."/>
            <person name="Mesa V."/>
            <person name="Sprenger R.R."/>
            <person name="Richter M."/>
            <person name="Diez M.S."/>
            <person name="Solano J."/>
            <person name="Bargiela R."/>
            <person name="Golyshina O.V."/>
            <person name="Manteca A."/>
            <person name="Ramos J.L."/>
            <person name="Gallego J.R."/>
            <person name="Llorente I."/>
            <person name="Martins Dos Santos V.A."/>
            <person name="Jensen O.N."/>
            <person name="Pelaez A.I."/>
            <person name="Sanchez J."/>
            <person name="Ferrer M."/>
        </authorList>
    </citation>
    <scope>NUCLEOTIDE SEQUENCE</scope>
</reference>
<name>T1AWF5_9ZZZZ</name>
<gene>
    <name evidence="1" type="ORF">B2A_03566</name>
</gene>
<protein>
    <submittedName>
        <fullName evidence="1">Protein containing DUF1814</fullName>
    </submittedName>
</protein>
<evidence type="ECO:0000313" key="1">
    <source>
        <dbReference type="EMBL" id="EQD60678.1"/>
    </source>
</evidence>
<sequence>MMGKDALLGYKTFRDPYQIEKDYLQDILLYSIYKKSSNELVLKGGTAFSKFYFSDRFSEDLDFTLTYAKEGAIEYAKDIIERATEQLEYKYRYKEAPEANEYGTVGAILLIEGPRYNGKESTLQQLQFEISTAHKLVMDPGVMARNPVYADAKSYTALVMQPDEIIAEKLRALVSPGRRHKERDLYDVYHFVGKGAEIIKRLVNAKLSEVNIDVSCNDIVKAIDSVRTTWDDLEPFVQHPLQRFEEVKILVVDAVKKALE</sequence>
<accession>T1AWF5</accession>